<protein>
    <submittedName>
        <fullName evidence="1">(2Fe-2S) ferredoxin domain-containing protein</fullName>
    </submittedName>
</protein>
<evidence type="ECO:0000313" key="2">
    <source>
        <dbReference type="Proteomes" id="UP000654279"/>
    </source>
</evidence>
<dbReference type="AlphaFoldDB" id="A0A926HKZ2"/>
<evidence type="ECO:0000313" key="1">
    <source>
        <dbReference type="EMBL" id="MBC8527944.1"/>
    </source>
</evidence>
<accession>A0A926HKZ2</accession>
<reference evidence="1" key="1">
    <citation type="submission" date="2020-08" db="EMBL/GenBank/DDBJ databases">
        <title>Genome public.</title>
        <authorList>
            <person name="Liu C."/>
            <person name="Sun Q."/>
        </authorList>
    </citation>
    <scope>NUCLEOTIDE SEQUENCE</scope>
    <source>
        <strain evidence="1">NSJ-44</strain>
    </source>
</reference>
<dbReference type="Gene3D" id="3.40.30.10">
    <property type="entry name" value="Glutaredoxin"/>
    <property type="match status" value="1"/>
</dbReference>
<comment type="caution">
    <text evidence="1">The sequence shown here is derived from an EMBL/GenBank/DDBJ whole genome shotgun (WGS) entry which is preliminary data.</text>
</comment>
<gene>
    <name evidence="1" type="ORF">H8699_00640</name>
</gene>
<keyword evidence="2" id="KW-1185">Reference proteome</keyword>
<name>A0A926HKZ2_9FIRM</name>
<dbReference type="InterPro" id="IPR036249">
    <property type="entry name" value="Thioredoxin-like_sf"/>
</dbReference>
<dbReference type="EMBL" id="JACRSO010000001">
    <property type="protein sequence ID" value="MBC8527944.1"/>
    <property type="molecule type" value="Genomic_DNA"/>
</dbReference>
<organism evidence="1 2">
    <name type="scientific">Luoshenia tenuis</name>
    <dbReference type="NCBI Taxonomy" id="2763654"/>
    <lineage>
        <taxon>Bacteria</taxon>
        <taxon>Bacillati</taxon>
        <taxon>Bacillota</taxon>
        <taxon>Clostridia</taxon>
        <taxon>Christensenellales</taxon>
        <taxon>Christensenellaceae</taxon>
        <taxon>Luoshenia</taxon>
    </lineage>
</organism>
<proteinExistence type="predicted"/>
<dbReference type="CDD" id="cd02980">
    <property type="entry name" value="TRX_Fd_family"/>
    <property type="match status" value="1"/>
</dbReference>
<dbReference type="RefSeq" id="WP_138295511.1">
    <property type="nucleotide sequence ID" value="NZ_JACRSO010000001.1"/>
</dbReference>
<sequence>MDIVICIGSSCFLKGSKDIIAILERLIAMHNLKDKVNLVGSFCMGRCTEGVCVKIGEEFFSLSPATTESFFNEQVLGRIEA</sequence>
<dbReference type="Proteomes" id="UP000654279">
    <property type="component" value="Unassembled WGS sequence"/>
</dbReference>
<dbReference type="SUPFAM" id="SSF52833">
    <property type="entry name" value="Thioredoxin-like"/>
    <property type="match status" value="1"/>
</dbReference>